<dbReference type="Gene3D" id="2.70.70.10">
    <property type="entry name" value="Glucose Permease (Domain IIA)"/>
    <property type="match status" value="1"/>
</dbReference>
<evidence type="ECO:0000259" key="2">
    <source>
        <dbReference type="PROSITE" id="PS51109"/>
    </source>
</evidence>
<keyword evidence="4" id="KW-1185">Reference proteome</keyword>
<accession>A0A7X2MYX8</accession>
<comment type="caution">
    <text evidence="3">The sequence shown here is derived from an EMBL/GenBank/DDBJ whole genome shotgun (WGS) entry which is preliminary data.</text>
</comment>
<proteinExistence type="predicted"/>
<dbReference type="Proteomes" id="UP000460287">
    <property type="component" value="Unassembled WGS sequence"/>
</dbReference>
<organism evidence="3 4">
    <name type="scientific">Inconstantimicrobium porci</name>
    <dbReference type="NCBI Taxonomy" id="2652291"/>
    <lineage>
        <taxon>Bacteria</taxon>
        <taxon>Bacillati</taxon>
        <taxon>Bacillota</taxon>
        <taxon>Clostridia</taxon>
        <taxon>Eubacteriales</taxon>
        <taxon>Clostridiaceae</taxon>
        <taxon>Inconstantimicrobium</taxon>
    </lineage>
</organism>
<evidence type="ECO:0000313" key="3">
    <source>
        <dbReference type="EMBL" id="MSR91644.1"/>
    </source>
</evidence>
<dbReference type="InterPro" id="IPR016047">
    <property type="entry name" value="M23ase_b-sheet_dom"/>
</dbReference>
<dbReference type="AlphaFoldDB" id="A0A7X2MYX8"/>
<evidence type="ECO:0000256" key="1">
    <source>
        <dbReference type="ARBA" id="ARBA00022729"/>
    </source>
</evidence>
<sequence>MIFCIKNESMGKVKDVLQIIKIIMEGCIMDKIKKNIKAPKLLCLIFPLFMWFSLDRTITRYEVKNQGIIVGYVNDKGEADKAYNELKNEIAAKYSNVRFPQKDISFRVINDTSINASSVQEIKENLKKTLDIEVDAYDMYLNNKEIAIISSRDDGRKILQSVGDSYIKDLKLKEANVKSVDIDTKSTYKKVRVQLSKIISNKDAAKRIKEINKTYPVVNVHIDAVEKIQEIKKEDTVMMPDSTMYIGNMRMIKGSPGKAVIDKQIAYVNGIKNSEKTIKENVTIPAIDTIVYHGVKNPIADGVPFLQRPSRGIITSNYGRRYGATHHGIDIAACYGSNIGAALDGVVNETGYNSVYGYYVKVNHGGGIETLYGHSSKILVQKGDVIKKGDTIALVGSTGNSTGPHIHFELRTNGVAINPAKYIM</sequence>
<dbReference type="PANTHER" id="PTHR21666:SF270">
    <property type="entry name" value="MUREIN HYDROLASE ACTIVATOR ENVC"/>
    <property type="match status" value="1"/>
</dbReference>
<dbReference type="InterPro" id="IPR011055">
    <property type="entry name" value="Dup_hybrid_motif"/>
</dbReference>
<dbReference type="PROSITE" id="PS51109">
    <property type="entry name" value="G5"/>
    <property type="match status" value="1"/>
</dbReference>
<dbReference type="EMBL" id="VULX01000013">
    <property type="protein sequence ID" value="MSR91644.1"/>
    <property type="molecule type" value="Genomic_DNA"/>
</dbReference>
<reference evidence="3 4" key="1">
    <citation type="submission" date="2019-08" db="EMBL/GenBank/DDBJ databases">
        <title>In-depth cultivation of the pig gut microbiome towards novel bacterial diversity and tailored functional studies.</title>
        <authorList>
            <person name="Wylensek D."/>
            <person name="Hitch T.C.A."/>
            <person name="Clavel T."/>
        </authorList>
    </citation>
    <scope>NUCLEOTIDE SEQUENCE [LARGE SCALE GENOMIC DNA]</scope>
    <source>
        <strain evidence="3 4">WCA-383-APC-5B</strain>
    </source>
</reference>
<gene>
    <name evidence="3" type="ORF">FYJ33_09540</name>
</gene>
<name>A0A7X2MYX8_9CLOT</name>
<dbReference type="Pfam" id="PF07501">
    <property type="entry name" value="G5"/>
    <property type="match status" value="1"/>
</dbReference>
<dbReference type="Gene3D" id="2.20.230.10">
    <property type="entry name" value="Resuscitation-promoting factor rpfb"/>
    <property type="match status" value="1"/>
</dbReference>
<dbReference type="InterPro" id="IPR050570">
    <property type="entry name" value="Cell_wall_metabolism_enzyme"/>
</dbReference>
<dbReference type="SUPFAM" id="SSF51261">
    <property type="entry name" value="Duplicated hybrid motif"/>
    <property type="match status" value="1"/>
</dbReference>
<feature type="domain" description="G5" evidence="2">
    <location>
        <begin position="217"/>
        <end position="297"/>
    </location>
</feature>
<dbReference type="Pfam" id="PF01551">
    <property type="entry name" value="Peptidase_M23"/>
    <property type="match status" value="1"/>
</dbReference>
<dbReference type="CDD" id="cd12797">
    <property type="entry name" value="M23_peptidase"/>
    <property type="match status" value="1"/>
</dbReference>
<keyword evidence="1" id="KW-0732">Signal</keyword>
<dbReference type="PANTHER" id="PTHR21666">
    <property type="entry name" value="PEPTIDASE-RELATED"/>
    <property type="match status" value="1"/>
</dbReference>
<protein>
    <submittedName>
        <fullName evidence="3">Peptidoglycan DD-metalloendopeptidase family protein</fullName>
    </submittedName>
</protein>
<dbReference type="GO" id="GO:0004222">
    <property type="term" value="F:metalloendopeptidase activity"/>
    <property type="evidence" value="ECO:0007669"/>
    <property type="project" value="TreeGrafter"/>
</dbReference>
<dbReference type="InterPro" id="IPR011098">
    <property type="entry name" value="G5_dom"/>
</dbReference>
<evidence type="ECO:0000313" key="4">
    <source>
        <dbReference type="Proteomes" id="UP000460287"/>
    </source>
</evidence>